<dbReference type="Proteomes" id="UP000015453">
    <property type="component" value="Unassembled WGS sequence"/>
</dbReference>
<dbReference type="AlphaFoldDB" id="S8C507"/>
<proteinExistence type="predicted"/>
<evidence type="ECO:0000313" key="2">
    <source>
        <dbReference type="Proteomes" id="UP000015453"/>
    </source>
</evidence>
<comment type="caution">
    <text evidence="1">The sequence shown here is derived from an EMBL/GenBank/DDBJ whole genome shotgun (WGS) entry which is preliminary data.</text>
</comment>
<reference evidence="1 2" key="1">
    <citation type="journal article" date="2013" name="BMC Genomics">
        <title>The miniature genome of a carnivorous plant Genlisea aurea contains a low number of genes and short non-coding sequences.</title>
        <authorList>
            <person name="Leushkin E.V."/>
            <person name="Sutormin R.A."/>
            <person name="Nabieva E.R."/>
            <person name="Penin A.A."/>
            <person name="Kondrashov A.S."/>
            <person name="Logacheva M.D."/>
        </authorList>
    </citation>
    <scope>NUCLEOTIDE SEQUENCE [LARGE SCALE GENOMIC DNA]</scope>
</reference>
<gene>
    <name evidence="1" type="ORF">M569_15299</name>
</gene>
<dbReference type="EMBL" id="AUSU01008315">
    <property type="protein sequence ID" value="EPS59506.1"/>
    <property type="molecule type" value="Genomic_DNA"/>
</dbReference>
<sequence>MSENAQKNGYLLNGSHVTRRPKAISFCGYANEDGDKEIEITRKMSDTIIPTSNLIGSNIAANLNSSRRGAAQNRRENCGAVRVALVSRLSDPWNRV</sequence>
<organism evidence="1 2">
    <name type="scientific">Genlisea aurea</name>
    <dbReference type="NCBI Taxonomy" id="192259"/>
    <lineage>
        <taxon>Eukaryota</taxon>
        <taxon>Viridiplantae</taxon>
        <taxon>Streptophyta</taxon>
        <taxon>Embryophyta</taxon>
        <taxon>Tracheophyta</taxon>
        <taxon>Spermatophyta</taxon>
        <taxon>Magnoliopsida</taxon>
        <taxon>eudicotyledons</taxon>
        <taxon>Gunneridae</taxon>
        <taxon>Pentapetalae</taxon>
        <taxon>asterids</taxon>
        <taxon>lamiids</taxon>
        <taxon>Lamiales</taxon>
        <taxon>Lentibulariaceae</taxon>
        <taxon>Genlisea</taxon>
    </lineage>
</organism>
<accession>S8C507</accession>
<name>S8C507_9LAMI</name>
<protein>
    <submittedName>
        <fullName evidence="1">Uncharacterized protein</fullName>
    </submittedName>
</protein>
<keyword evidence="2" id="KW-1185">Reference proteome</keyword>
<evidence type="ECO:0000313" key="1">
    <source>
        <dbReference type="EMBL" id="EPS59506.1"/>
    </source>
</evidence>